<keyword evidence="1" id="KW-0812">Transmembrane</keyword>
<evidence type="ECO:0000256" key="1">
    <source>
        <dbReference type="SAM" id="Phobius"/>
    </source>
</evidence>
<name>A0A1H6FMM0_9EURY</name>
<dbReference type="EMBL" id="FNWL01000001">
    <property type="protein sequence ID" value="SEH12159.1"/>
    <property type="molecule type" value="Genomic_DNA"/>
</dbReference>
<evidence type="ECO:0008006" key="4">
    <source>
        <dbReference type="Google" id="ProtNLM"/>
    </source>
</evidence>
<proteinExistence type="predicted"/>
<organism evidence="2 3">
    <name type="scientific">Natronorubrum sediminis</name>
    <dbReference type="NCBI Taxonomy" id="640943"/>
    <lineage>
        <taxon>Archaea</taxon>
        <taxon>Methanobacteriati</taxon>
        <taxon>Methanobacteriota</taxon>
        <taxon>Stenosarchaea group</taxon>
        <taxon>Halobacteria</taxon>
        <taxon>Halobacteriales</taxon>
        <taxon>Natrialbaceae</taxon>
        <taxon>Natronorubrum</taxon>
    </lineage>
</organism>
<dbReference type="Proteomes" id="UP000199112">
    <property type="component" value="Unassembled WGS sequence"/>
</dbReference>
<keyword evidence="3" id="KW-1185">Reference proteome</keyword>
<feature type="transmembrane region" description="Helical" evidence="1">
    <location>
        <begin position="6"/>
        <end position="27"/>
    </location>
</feature>
<dbReference type="AlphaFoldDB" id="A0A1H6FMM0"/>
<accession>A0A1H6FMM0</accession>
<feature type="transmembrane region" description="Helical" evidence="1">
    <location>
        <begin position="73"/>
        <end position="93"/>
    </location>
</feature>
<dbReference type="RefSeq" id="WP_090505129.1">
    <property type="nucleotide sequence ID" value="NZ_FNWL01000001.1"/>
</dbReference>
<protein>
    <recommendedName>
        <fullName evidence="4">DUF3784 domain-containing protein</fullName>
    </recommendedName>
</protein>
<evidence type="ECO:0000313" key="2">
    <source>
        <dbReference type="EMBL" id="SEH12159.1"/>
    </source>
</evidence>
<feature type="transmembrane region" description="Helical" evidence="1">
    <location>
        <begin position="47"/>
        <end position="67"/>
    </location>
</feature>
<keyword evidence="1" id="KW-1133">Transmembrane helix</keyword>
<gene>
    <name evidence="2" type="ORF">SAMN04487967_0682</name>
</gene>
<sequence>MVDFNLISGTIWLVCGIVILVLGYIIAFRGRADLHVDYDESVDPAYVSQWAGGTALLMGLLVVTYAIHQMLYGYNPAAFGALIVTLFILSYATKRFARGWGYRG</sequence>
<dbReference type="OrthoDB" id="202152at2157"/>
<keyword evidence="1" id="KW-0472">Membrane</keyword>
<evidence type="ECO:0000313" key="3">
    <source>
        <dbReference type="Proteomes" id="UP000199112"/>
    </source>
</evidence>
<reference evidence="3" key="1">
    <citation type="submission" date="2016-10" db="EMBL/GenBank/DDBJ databases">
        <authorList>
            <person name="Varghese N."/>
            <person name="Submissions S."/>
        </authorList>
    </citation>
    <scope>NUCLEOTIDE SEQUENCE [LARGE SCALE GENOMIC DNA]</scope>
    <source>
        <strain evidence="3">CGMCC 1.8981</strain>
    </source>
</reference>